<keyword evidence="2" id="KW-1185">Reference proteome</keyword>
<gene>
    <name evidence="1" type="ORF">H2O64_04840</name>
</gene>
<dbReference type="RefSeq" id="WP_187561020.1">
    <property type="nucleotide sequence ID" value="NZ_JACGWS010000002.1"/>
</dbReference>
<evidence type="ECO:0000313" key="1">
    <source>
        <dbReference type="EMBL" id="MBC8753986.1"/>
    </source>
</evidence>
<proteinExistence type="predicted"/>
<dbReference type="EMBL" id="JACGWS010000002">
    <property type="protein sequence ID" value="MBC8753986.1"/>
    <property type="molecule type" value="Genomic_DNA"/>
</dbReference>
<dbReference type="Proteomes" id="UP000619238">
    <property type="component" value="Unassembled WGS sequence"/>
</dbReference>
<evidence type="ECO:0000313" key="2">
    <source>
        <dbReference type="Proteomes" id="UP000619238"/>
    </source>
</evidence>
<reference evidence="1 2" key="1">
    <citation type="submission" date="2020-07" db="EMBL/GenBank/DDBJ databases">
        <title>Description of Kordia aestuariivivens sp. nov., isolated from a tidal flat.</title>
        <authorList>
            <person name="Park S."/>
            <person name="Yoon J.-H."/>
        </authorList>
    </citation>
    <scope>NUCLEOTIDE SEQUENCE [LARGE SCALE GENOMIC DNA]</scope>
    <source>
        <strain evidence="1 2">YSTF-M3</strain>
    </source>
</reference>
<comment type="caution">
    <text evidence="1">The sequence shown here is derived from an EMBL/GenBank/DDBJ whole genome shotgun (WGS) entry which is preliminary data.</text>
</comment>
<protein>
    <submittedName>
        <fullName evidence="1">Uncharacterized protein</fullName>
    </submittedName>
</protein>
<sequence>MTTNKLKTPIACAIMYKNHFASFGFSLDNLITLLELKTIDSFFDILVCKYDDHIEYMIHVSKTDDEVVKIHRVTVFHKMIQKMHSVSYESLTNSYVIGKEYDCLTAKCMLHAVNK</sequence>
<organism evidence="1 2">
    <name type="scientific">Kordia aestuariivivens</name>
    <dbReference type="NCBI Taxonomy" id="2759037"/>
    <lineage>
        <taxon>Bacteria</taxon>
        <taxon>Pseudomonadati</taxon>
        <taxon>Bacteroidota</taxon>
        <taxon>Flavobacteriia</taxon>
        <taxon>Flavobacteriales</taxon>
        <taxon>Flavobacteriaceae</taxon>
        <taxon>Kordia</taxon>
    </lineage>
</organism>
<accession>A0ABR7Q5Z2</accession>
<name>A0ABR7Q5Z2_9FLAO</name>